<evidence type="ECO:0000256" key="10">
    <source>
        <dbReference type="SAM" id="SignalP"/>
    </source>
</evidence>
<gene>
    <name evidence="13" type="primary">il-1rl</name>
    <name evidence="13" type="ORF">DAT39_006968</name>
</gene>
<dbReference type="SUPFAM" id="SSF52200">
    <property type="entry name" value="Toll/Interleukin receptor TIR domain"/>
    <property type="match status" value="1"/>
</dbReference>
<keyword evidence="13" id="KW-0675">Receptor</keyword>
<keyword evidence="3" id="KW-0677">Repeat</keyword>
<evidence type="ECO:0000313" key="13">
    <source>
        <dbReference type="EMBL" id="KAF5903275.1"/>
    </source>
</evidence>
<evidence type="ECO:0000259" key="12">
    <source>
        <dbReference type="PROSITE" id="PS50835"/>
    </source>
</evidence>
<evidence type="ECO:0000256" key="3">
    <source>
        <dbReference type="ARBA" id="ARBA00022737"/>
    </source>
</evidence>
<evidence type="ECO:0000256" key="7">
    <source>
        <dbReference type="ARBA" id="ARBA00023180"/>
    </source>
</evidence>
<keyword evidence="14" id="KW-1185">Reference proteome</keyword>
<evidence type="ECO:0000256" key="6">
    <source>
        <dbReference type="ARBA" id="ARBA00023157"/>
    </source>
</evidence>
<dbReference type="PANTHER" id="PTHR11890">
    <property type="entry name" value="INTERLEUKIN-1 RECEPTOR FAMILY MEMBER"/>
    <property type="match status" value="1"/>
</dbReference>
<dbReference type="Gene3D" id="2.60.40.10">
    <property type="entry name" value="Immunoglobulins"/>
    <property type="match status" value="3"/>
</dbReference>
<protein>
    <submittedName>
        <fullName evidence="13">Interleukin-1 receptor type 1-like</fullName>
    </submittedName>
</protein>
<dbReference type="InterPro" id="IPR036179">
    <property type="entry name" value="Ig-like_dom_sf"/>
</dbReference>
<keyword evidence="9" id="KW-1133">Transmembrane helix</keyword>
<dbReference type="PROSITE" id="PS50835">
    <property type="entry name" value="IG_LIKE"/>
    <property type="match status" value="3"/>
</dbReference>
<feature type="domain" description="Ig-like" evidence="12">
    <location>
        <begin position="107"/>
        <end position="202"/>
    </location>
</feature>
<dbReference type="InterPro" id="IPR000157">
    <property type="entry name" value="TIR_dom"/>
</dbReference>
<keyword evidence="6" id="KW-1015">Disulfide bond</keyword>
<dbReference type="Gene3D" id="3.40.50.10140">
    <property type="entry name" value="Toll/interleukin-1 receptor homology (TIR) domain"/>
    <property type="match status" value="1"/>
</dbReference>
<dbReference type="EMBL" id="QNUK01000075">
    <property type="protein sequence ID" value="KAF5903275.1"/>
    <property type="molecule type" value="Genomic_DNA"/>
</dbReference>
<feature type="domain" description="Ig-like" evidence="12">
    <location>
        <begin position="1"/>
        <end position="100"/>
    </location>
</feature>
<keyword evidence="2 10" id="KW-0732">Signal</keyword>
<keyword evidence="5" id="KW-0520">NAD</keyword>
<reference evidence="13" key="1">
    <citation type="submission" date="2020-07" db="EMBL/GenBank/DDBJ databases">
        <title>Clarias magur genome sequencing, assembly and annotation.</title>
        <authorList>
            <person name="Kushwaha B."/>
            <person name="Kumar R."/>
            <person name="Das P."/>
            <person name="Joshi C.G."/>
            <person name="Kumar D."/>
            <person name="Nagpure N.S."/>
            <person name="Pandey M."/>
            <person name="Agarwal S."/>
            <person name="Srivastava S."/>
            <person name="Singh M."/>
            <person name="Sahoo L."/>
            <person name="Jayasankar P."/>
            <person name="Meher P.K."/>
            <person name="Koringa P.G."/>
            <person name="Iquebal M.A."/>
            <person name="Das S.P."/>
            <person name="Bit A."/>
            <person name="Patnaik S."/>
            <person name="Patel N."/>
            <person name="Shah T.M."/>
            <person name="Hinsu A."/>
            <person name="Jena J.K."/>
        </authorList>
    </citation>
    <scope>NUCLEOTIDE SEQUENCE</scope>
    <source>
        <strain evidence="13">CIFAMagur01</strain>
        <tissue evidence="13">Testis</tissue>
    </source>
</reference>
<dbReference type="Proteomes" id="UP000727407">
    <property type="component" value="Unassembled WGS sequence"/>
</dbReference>
<comment type="similarity">
    <text evidence="1">Belongs to the interleukin-1 receptor family.</text>
</comment>
<keyword evidence="4" id="KW-0378">Hydrolase</keyword>
<proteinExistence type="inferred from homology"/>
<accession>A0A8J4UTP4</accession>
<dbReference type="InterPro" id="IPR015621">
    <property type="entry name" value="IL-1_rcpt_fam"/>
</dbReference>
<evidence type="ECO:0000256" key="2">
    <source>
        <dbReference type="ARBA" id="ARBA00022729"/>
    </source>
</evidence>
<dbReference type="InterPro" id="IPR035897">
    <property type="entry name" value="Toll_tir_struct_dom_sf"/>
</dbReference>
<dbReference type="PRINTS" id="PR01536">
    <property type="entry name" value="INTRLKN1R12F"/>
</dbReference>
<dbReference type="GO" id="GO:0016787">
    <property type="term" value="F:hydrolase activity"/>
    <property type="evidence" value="ECO:0007669"/>
    <property type="project" value="UniProtKB-KW"/>
</dbReference>
<dbReference type="SMART" id="SM00409">
    <property type="entry name" value="IG"/>
    <property type="match status" value="3"/>
</dbReference>
<feature type="domain" description="TIR" evidence="11">
    <location>
        <begin position="371"/>
        <end position="556"/>
    </location>
</feature>
<evidence type="ECO:0000256" key="4">
    <source>
        <dbReference type="ARBA" id="ARBA00022801"/>
    </source>
</evidence>
<dbReference type="PANTHER" id="PTHR11890:SF26">
    <property type="entry name" value="INTERLEUKIN-1 RECEPTOR TYPE 1"/>
    <property type="match status" value="1"/>
</dbReference>
<dbReference type="Pfam" id="PF01582">
    <property type="entry name" value="TIR"/>
    <property type="match status" value="1"/>
</dbReference>
<evidence type="ECO:0000313" key="14">
    <source>
        <dbReference type="Proteomes" id="UP000727407"/>
    </source>
</evidence>
<dbReference type="PROSITE" id="PS50104">
    <property type="entry name" value="TIR"/>
    <property type="match status" value="1"/>
</dbReference>
<feature type="chain" id="PRO_5035184405" evidence="10">
    <location>
        <begin position="21"/>
        <end position="568"/>
    </location>
</feature>
<feature type="transmembrane region" description="Helical" evidence="9">
    <location>
        <begin position="330"/>
        <end position="349"/>
    </location>
</feature>
<evidence type="ECO:0000256" key="8">
    <source>
        <dbReference type="ARBA" id="ARBA00023319"/>
    </source>
</evidence>
<sequence>MLRWFGLLLILSCSLHSGECLDTKQLELTAGHVYNLNCRNHFNDQVNWTRELNQDWDVGLKVIDASLLFLPVQESHSGNYSCYFRFSDTDGLFEQKFSISVTKPKCPRVPDNEPPVYLFKNRPDHLPCYSAVMSKISSLGSVSAMSWTWMKDCSPVGWHDASERLRFGRVSEGDEGVYTCVLNFTLNGTLYTEVQSKQVIVTDPGPVPQKPRIITPRQETLAVKLGSKLVLNCKVFVQMGSCETTLGESVQVFWMVNDNFVEDYFSSKEPKIGCTTEDGAVYCHSNLTISEVKQEFFNIAFQCVATTSYGKDNGTVILIEHNQRELYCTLAAVTACVVVTLGVLLYYFFKVDLVLAYRNLSPCLKQQNDGKLYDAYVSYLYGNNHSVSSATTFALNVLPEMLEDQLGYKLFISGRDSLPGTAVHDVISEAVVKSRRLIFVLPSKAFTTSTDIEDGLLNKMPPEHFGLNNNIAVIDPDVSEFSQLHWGPYECWVGLYDALVEECVQIILVQVGEEVDDTLLPESLRYVKHTQGMLKWKQHYARKPNGSFWKQMRYRMPAVQKARTAVIV</sequence>
<evidence type="ECO:0000259" key="11">
    <source>
        <dbReference type="PROSITE" id="PS50104"/>
    </source>
</evidence>
<evidence type="ECO:0000256" key="1">
    <source>
        <dbReference type="ARBA" id="ARBA00009752"/>
    </source>
</evidence>
<dbReference type="InterPro" id="IPR007110">
    <property type="entry name" value="Ig-like_dom"/>
</dbReference>
<dbReference type="InterPro" id="IPR004074">
    <property type="entry name" value="IL-1_rcpt_I/II-typ"/>
</dbReference>
<dbReference type="InterPro" id="IPR003599">
    <property type="entry name" value="Ig_sub"/>
</dbReference>
<dbReference type="PRINTS" id="PR01537">
    <property type="entry name" value="INTRLKN1R1F"/>
</dbReference>
<dbReference type="OrthoDB" id="9940746at2759"/>
<keyword evidence="8" id="KW-0393">Immunoglobulin domain</keyword>
<dbReference type="AlphaFoldDB" id="A0A8J4UTP4"/>
<evidence type="ECO:0000256" key="9">
    <source>
        <dbReference type="SAM" id="Phobius"/>
    </source>
</evidence>
<feature type="signal peptide" evidence="10">
    <location>
        <begin position="1"/>
        <end position="20"/>
    </location>
</feature>
<dbReference type="InterPro" id="IPR013783">
    <property type="entry name" value="Ig-like_fold"/>
</dbReference>
<keyword evidence="9" id="KW-0812">Transmembrane</keyword>
<name>A0A8J4UTP4_CLAMG</name>
<evidence type="ECO:0000256" key="5">
    <source>
        <dbReference type="ARBA" id="ARBA00023027"/>
    </source>
</evidence>
<dbReference type="SUPFAM" id="SSF48726">
    <property type="entry name" value="Immunoglobulin"/>
    <property type="match status" value="3"/>
</dbReference>
<comment type="caution">
    <text evidence="13">The sequence shown here is derived from an EMBL/GenBank/DDBJ whole genome shotgun (WGS) entry which is preliminary data.</text>
</comment>
<dbReference type="GO" id="GO:0004908">
    <property type="term" value="F:interleukin-1 receptor activity"/>
    <property type="evidence" value="ECO:0007669"/>
    <property type="project" value="InterPro"/>
</dbReference>
<keyword evidence="7" id="KW-0325">Glycoprotein</keyword>
<keyword evidence="9" id="KW-0472">Membrane</keyword>
<organism evidence="13 14">
    <name type="scientific">Clarias magur</name>
    <name type="common">Asian catfish</name>
    <name type="synonym">Macropteronotus magur</name>
    <dbReference type="NCBI Taxonomy" id="1594786"/>
    <lineage>
        <taxon>Eukaryota</taxon>
        <taxon>Metazoa</taxon>
        <taxon>Chordata</taxon>
        <taxon>Craniata</taxon>
        <taxon>Vertebrata</taxon>
        <taxon>Euteleostomi</taxon>
        <taxon>Actinopterygii</taxon>
        <taxon>Neopterygii</taxon>
        <taxon>Teleostei</taxon>
        <taxon>Ostariophysi</taxon>
        <taxon>Siluriformes</taxon>
        <taxon>Clariidae</taxon>
        <taxon>Clarias</taxon>
    </lineage>
</organism>
<feature type="domain" description="Ig-like" evidence="12">
    <location>
        <begin position="211"/>
        <end position="317"/>
    </location>
</feature>